<protein>
    <submittedName>
        <fullName evidence="2">Protein KRI1</fullName>
    </submittedName>
</protein>
<proteinExistence type="predicted"/>
<dbReference type="GO" id="GO:0000447">
    <property type="term" value="P:endonucleolytic cleavage in ITS1 to separate SSU-rRNA from 5.8S rRNA and LSU-rRNA from tricistronic rRNA transcript (SSU-rRNA, 5.8S rRNA, LSU-rRNA)"/>
    <property type="evidence" value="ECO:0007669"/>
    <property type="project" value="TreeGrafter"/>
</dbReference>
<reference evidence="2 3" key="1">
    <citation type="journal article" date="2019" name="Sci. Rep.">
        <title>Orb-weaving spider Araneus ventricosus genome elucidates the spidroin gene catalogue.</title>
        <authorList>
            <person name="Kono N."/>
            <person name="Nakamura H."/>
            <person name="Ohtoshi R."/>
            <person name="Moran D.A.P."/>
            <person name="Shinohara A."/>
            <person name="Yoshida Y."/>
            <person name="Fujiwara M."/>
            <person name="Mori M."/>
            <person name="Tomita M."/>
            <person name="Arakawa K."/>
        </authorList>
    </citation>
    <scope>NUCLEOTIDE SEQUENCE [LARGE SCALE GENOMIC DNA]</scope>
</reference>
<dbReference type="InterPro" id="IPR018034">
    <property type="entry name" value="Kri1"/>
</dbReference>
<organism evidence="2 3">
    <name type="scientific">Araneus ventricosus</name>
    <name type="common">Orbweaver spider</name>
    <name type="synonym">Epeira ventricosa</name>
    <dbReference type="NCBI Taxonomy" id="182803"/>
    <lineage>
        <taxon>Eukaryota</taxon>
        <taxon>Metazoa</taxon>
        <taxon>Ecdysozoa</taxon>
        <taxon>Arthropoda</taxon>
        <taxon>Chelicerata</taxon>
        <taxon>Arachnida</taxon>
        <taxon>Araneae</taxon>
        <taxon>Araneomorphae</taxon>
        <taxon>Entelegynae</taxon>
        <taxon>Araneoidea</taxon>
        <taxon>Araneidae</taxon>
        <taxon>Araneus</taxon>
    </lineage>
</organism>
<dbReference type="GO" id="GO:0005730">
    <property type="term" value="C:nucleolus"/>
    <property type="evidence" value="ECO:0007669"/>
    <property type="project" value="TreeGrafter"/>
</dbReference>
<dbReference type="OrthoDB" id="10252032at2759"/>
<comment type="caution">
    <text evidence="2">The sequence shown here is derived from an EMBL/GenBank/DDBJ whole genome shotgun (WGS) entry which is preliminary data.</text>
</comment>
<dbReference type="EMBL" id="BGPR01000003">
    <property type="protein sequence ID" value="GBL73153.1"/>
    <property type="molecule type" value="Genomic_DNA"/>
</dbReference>
<sequence length="219" mass="26413">MGPPLKLLDDSSDEEPEAEFTINENYAGRYDIWRNKEELQKLKDLSQEISSTSEEEEEEPEIEKDFLKTLSLLKSKDPRIYDENTKFFKEEDIPKEPKVKKEKPMFMKDYERKIVLEQNGMFVDEDDEDNEHLRQRPLLTNKEEEEIKKSFQQAVPDSDEEEDLLQVRTKTKAEEEKEEVDYKQWLETEKDMLFLNKCWNDPKISEDEKFLRDYILNKR</sequence>
<keyword evidence="3" id="KW-1185">Reference proteome</keyword>
<dbReference type="PANTHER" id="PTHR14490">
    <property type="entry name" value="ZINC FINGER, ZZ TYPE"/>
    <property type="match status" value="1"/>
</dbReference>
<dbReference type="PANTHER" id="PTHR14490:SF5">
    <property type="entry name" value="PROTEIN KRI1 HOMOLOG"/>
    <property type="match status" value="1"/>
</dbReference>
<dbReference type="Proteomes" id="UP000499080">
    <property type="component" value="Unassembled WGS sequence"/>
</dbReference>
<evidence type="ECO:0000313" key="2">
    <source>
        <dbReference type="EMBL" id="GBL73153.1"/>
    </source>
</evidence>
<dbReference type="GO" id="GO:0030686">
    <property type="term" value="C:90S preribosome"/>
    <property type="evidence" value="ECO:0007669"/>
    <property type="project" value="TreeGrafter"/>
</dbReference>
<gene>
    <name evidence="2" type="primary">KRI1</name>
    <name evidence="2" type="ORF">AVEN_159232_2</name>
</gene>
<dbReference type="AlphaFoldDB" id="A0A4Y2A070"/>
<name>A0A4Y2A070_ARAVE</name>
<evidence type="ECO:0000313" key="3">
    <source>
        <dbReference type="Proteomes" id="UP000499080"/>
    </source>
</evidence>
<accession>A0A4Y2A070</accession>
<evidence type="ECO:0000256" key="1">
    <source>
        <dbReference type="SAM" id="MobiDB-lite"/>
    </source>
</evidence>
<feature type="region of interest" description="Disordered" evidence="1">
    <location>
        <begin position="136"/>
        <end position="162"/>
    </location>
</feature>
<feature type="region of interest" description="Disordered" evidence="1">
    <location>
        <begin position="1"/>
        <end position="21"/>
    </location>
</feature>